<proteinExistence type="predicted"/>
<reference evidence="2 3" key="1">
    <citation type="submission" date="2019-03" db="EMBL/GenBank/DDBJ databases">
        <title>Draft genome sequences of novel Actinobacteria.</title>
        <authorList>
            <person name="Sahin N."/>
            <person name="Ay H."/>
            <person name="Saygin H."/>
        </authorList>
    </citation>
    <scope>NUCLEOTIDE SEQUENCE [LARGE SCALE GENOMIC DNA]</scope>
    <source>
        <strain evidence="2 3">JCM 30547</strain>
    </source>
</reference>
<dbReference type="OrthoDB" id="122286at2"/>
<gene>
    <name evidence="2" type="ORF">E1261_35430</name>
</gene>
<dbReference type="AlphaFoldDB" id="A0A4R4P9E4"/>
<dbReference type="PANTHER" id="PTHR33169">
    <property type="entry name" value="PADR-FAMILY TRANSCRIPTIONAL REGULATOR"/>
    <property type="match status" value="1"/>
</dbReference>
<dbReference type="InterPro" id="IPR036390">
    <property type="entry name" value="WH_DNA-bd_sf"/>
</dbReference>
<dbReference type="InterPro" id="IPR036388">
    <property type="entry name" value="WH-like_DNA-bd_sf"/>
</dbReference>
<dbReference type="Proteomes" id="UP000295075">
    <property type="component" value="Unassembled WGS sequence"/>
</dbReference>
<protein>
    <submittedName>
        <fullName evidence="2">PadR family transcriptional regulator</fullName>
    </submittedName>
</protein>
<evidence type="ECO:0000313" key="3">
    <source>
        <dbReference type="Proteomes" id="UP000295075"/>
    </source>
</evidence>
<dbReference type="InterPro" id="IPR005149">
    <property type="entry name" value="Tscrpt_reg_PadR_N"/>
</dbReference>
<dbReference type="SUPFAM" id="SSF46785">
    <property type="entry name" value="Winged helix' DNA-binding domain"/>
    <property type="match status" value="1"/>
</dbReference>
<evidence type="ECO:0000259" key="1">
    <source>
        <dbReference type="Pfam" id="PF03551"/>
    </source>
</evidence>
<comment type="caution">
    <text evidence="2">The sequence shown here is derived from an EMBL/GenBank/DDBJ whole genome shotgun (WGS) entry which is preliminary data.</text>
</comment>
<name>A0A4R4P9E4_9ACTN</name>
<dbReference type="RefSeq" id="WP_132414101.1">
    <property type="nucleotide sequence ID" value="NZ_SMKA01000248.1"/>
</dbReference>
<sequence length="118" mass="13240">MSVNLRQQWLHGFLDVCLLCLLAERRDYGLGLTQRLVAAGFDEIPGGTLYPSLVRLEKQGLVETDWVPSATGPRRKYYDLTAAGHEAVADRIGSWHQFRDSVESLTVQAQRARAERLG</sequence>
<dbReference type="Pfam" id="PF03551">
    <property type="entry name" value="PadR"/>
    <property type="match status" value="1"/>
</dbReference>
<dbReference type="InterPro" id="IPR052509">
    <property type="entry name" value="Metal_resp_DNA-bind_regulator"/>
</dbReference>
<organism evidence="2 3">
    <name type="scientific">Kribbella albertanoniae</name>
    <dbReference type="NCBI Taxonomy" id="1266829"/>
    <lineage>
        <taxon>Bacteria</taxon>
        <taxon>Bacillati</taxon>
        <taxon>Actinomycetota</taxon>
        <taxon>Actinomycetes</taxon>
        <taxon>Propionibacteriales</taxon>
        <taxon>Kribbellaceae</taxon>
        <taxon>Kribbella</taxon>
    </lineage>
</organism>
<dbReference type="PANTHER" id="PTHR33169:SF14">
    <property type="entry name" value="TRANSCRIPTIONAL REGULATOR RV3488"/>
    <property type="match status" value="1"/>
</dbReference>
<dbReference type="EMBL" id="SMKA01000248">
    <property type="protein sequence ID" value="TDC18434.1"/>
    <property type="molecule type" value="Genomic_DNA"/>
</dbReference>
<keyword evidence="3" id="KW-1185">Reference proteome</keyword>
<evidence type="ECO:0000313" key="2">
    <source>
        <dbReference type="EMBL" id="TDC18434.1"/>
    </source>
</evidence>
<feature type="domain" description="Transcription regulator PadR N-terminal" evidence="1">
    <location>
        <begin position="18"/>
        <end position="89"/>
    </location>
</feature>
<dbReference type="Gene3D" id="1.10.10.10">
    <property type="entry name" value="Winged helix-like DNA-binding domain superfamily/Winged helix DNA-binding domain"/>
    <property type="match status" value="1"/>
</dbReference>
<accession>A0A4R4P9E4</accession>